<feature type="transmembrane region" description="Helical" evidence="8">
    <location>
        <begin position="36"/>
        <end position="62"/>
    </location>
</feature>
<name>A0A6B0TKE3_9RHOB</name>
<dbReference type="InterPro" id="IPR003439">
    <property type="entry name" value="ABC_transporter-like_ATP-bd"/>
</dbReference>
<dbReference type="PROSITE" id="PS00211">
    <property type="entry name" value="ABC_TRANSPORTER_1"/>
    <property type="match status" value="1"/>
</dbReference>
<evidence type="ECO:0000259" key="10">
    <source>
        <dbReference type="PROSITE" id="PS50929"/>
    </source>
</evidence>
<keyword evidence="4 11" id="KW-0067">ATP-binding</keyword>
<dbReference type="RefSeq" id="WP_160852761.1">
    <property type="nucleotide sequence ID" value="NZ_WUWG01000001.1"/>
</dbReference>
<dbReference type="FunFam" id="3.40.50.300:FF:000218">
    <property type="entry name" value="Multidrug ABC transporter ATP-binding protein"/>
    <property type="match status" value="1"/>
</dbReference>
<evidence type="ECO:0000256" key="5">
    <source>
        <dbReference type="ARBA" id="ARBA00022989"/>
    </source>
</evidence>
<dbReference type="PROSITE" id="PS50893">
    <property type="entry name" value="ABC_TRANSPORTER_2"/>
    <property type="match status" value="1"/>
</dbReference>
<keyword evidence="6 8" id="KW-0472">Membrane</keyword>
<dbReference type="GO" id="GO:0034040">
    <property type="term" value="F:ATPase-coupled lipid transmembrane transporter activity"/>
    <property type="evidence" value="ECO:0007669"/>
    <property type="project" value="TreeGrafter"/>
</dbReference>
<dbReference type="GO" id="GO:0005524">
    <property type="term" value="F:ATP binding"/>
    <property type="evidence" value="ECO:0007669"/>
    <property type="project" value="UniProtKB-KW"/>
</dbReference>
<feature type="transmembrane region" description="Helical" evidence="8">
    <location>
        <begin position="182"/>
        <end position="201"/>
    </location>
</feature>
<evidence type="ECO:0000256" key="1">
    <source>
        <dbReference type="ARBA" id="ARBA00004651"/>
    </source>
</evidence>
<dbReference type="InterPro" id="IPR017871">
    <property type="entry name" value="ABC_transporter-like_CS"/>
</dbReference>
<feature type="transmembrane region" description="Helical" evidence="8">
    <location>
        <begin position="74"/>
        <end position="91"/>
    </location>
</feature>
<evidence type="ECO:0000256" key="7">
    <source>
        <dbReference type="ARBA" id="ARBA00024725"/>
    </source>
</evidence>
<keyword evidence="2 8" id="KW-0812">Transmembrane</keyword>
<evidence type="ECO:0000256" key="6">
    <source>
        <dbReference type="ARBA" id="ARBA00023136"/>
    </source>
</evidence>
<comment type="subcellular location">
    <subcellularLocation>
        <location evidence="1">Cell membrane</location>
        <topology evidence="1">Multi-pass membrane protein</topology>
    </subcellularLocation>
</comment>
<dbReference type="AlphaFoldDB" id="A0A6B0TKE3"/>
<dbReference type="GO" id="GO:0005886">
    <property type="term" value="C:plasma membrane"/>
    <property type="evidence" value="ECO:0007669"/>
    <property type="project" value="UniProtKB-SubCell"/>
</dbReference>
<dbReference type="Gene3D" id="1.20.1560.10">
    <property type="entry name" value="ABC transporter type 1, transmembrane domain"/>
    <property type="match status" value="1"/>
</dbReference>
<gene>
    <name evidence="11" type="ORF">GSH16_05730</name>
</gene>
<dbReference type="InterPro" id="IPR039421">
    <property type="entry name" value="Type_1_exporter"/>
</dbReference>
<evidence type="ECO:0000256" key="4">
    <source>
        <dbReference type="ARBA" id="ARBA00022840"/>
    </source>
</evidence>
<feature type="transmembrane region" description="Helical" evidence="8">
    <location>
        <begin position="268"/>
        <end position="289"/>
    </location>
</feature>
<evidence type="ECO:0000256" key="2">
    <source>
        <dbReference type="ARBA" id="ARBA00022692"/>
    </source>
</evidence>
<dbReference type="GO" id="GO:0016887">
    <property type="term" value="F:ATP hydrolysis activity"/>
    <property type="evidence" value="ECO:0007669"/>
    <property type="project" value="InterPro"/>
</dbReference>
<dbReference type="PANTHER" id="PTHR24221:SF203">
    <property type="entry name" value="ATP-BINDING_PERMEASE FUSION ABC TRANSPORTER-RELATED"/>
    <property type="match status" value="1"/>
</dbReference>
<feature type="transmembrane region" description="Helical" evidence="8">
    <location>
        <begin position="153"/>
        <end position="176"/>
    </location>
</feature>
<dbReference type="GO" id="GO:0140359">
    <property type="term" value="F:ABC-type transporter activity"/>
    <property type="evidence" value="ECO:0007669"/>
    <property type="project" value="InterPro"/>
</dbReference>
<dbReference type="Pfam" id="PF00005">
    <property type="entry name" value="ABC_tran"/>
    <property type="match status" value="1"/>
</dbReference>
<evidence type="ECO:0000259" key="9">
    <source>
        <dbReference type="PROSITE" id="PS50893"/>
    </source>
</evidence>
<protein>
    <submittedName>
        <fullName evidence="11">ATP-binding cassette domain-containing protein</fullName>
    </submittedName>
</protein>
<dbReference type="EMBL" id="WUWG01000001">
    <property type="protein sequence ID" value="MXU64937.1"/>
    <property type="molecule type" value="Genomic_DNA"/>
</dbReference>
<keyword evidence="3" id="KW-0547">Nucleotide-binding</keyword>
<evidence type="ECO:0000256" key="8">
    <source>
        <dbReference type="SAM" id="Phobius"/>
    </source>
</evidence>
<organism evidence="11 12">
    <name type="scientific">Oceanomicrobium pacificus</name>
    <dbReference type="NCBI Taxonomy" id="2692916"/>
    <lineage>
        <taxon>Bacteria</taxon>
        <taxon>Pseudomonadati</taxon>
        <taxon>Pseudomonadota</taxon>
        <taxon>Alphaproteobacteria</taxon>
        <taxon>Rhodobacterales</taxon>
        <taxon>Paracoccaceae</taxon>
        <taxon>Oceanomicrobium</taxon>
    </lineage>
</organism>
<dbReference type="SUPFAM" id="SSF90123">
    <property type="entry name" value="ABC transporter transmembrane region"/>
    <property type="match status" value="1"/>
</dbReference>
<reference evidence="11 12" key="1">
    <citation type="submission" date="2019-12" db="EMBL/GenBank/DDBJ databases">
        <title>Strain KN286 was isolated from seawater, which was collected from Caroline Seamount in the tropical western Pacific.</title>
        <authorList>
            <person name="Wang Q."/>
        </authorList>
    </citation>
    <scope>NUCLEOTIDE SEQUENCE [LARGE SCALE GENOMIC DNA]</scope>
    <source>
        <strain evidence="11 12">KN286</strain>
    </source>
</reference>
<dbReference type="Gene3D" id="3.40.50.300">
    <property type="entry name" value="P-loop containing nucleotide triphosphate hydrolases"/>
    <property type="match status" value="1"/>
</dbReference>
<dbReference type="SMART" id="SM00382">
    <property type="entry name" value="AAA"/>
    <property type="match status" value="1"/>
</dbReference>
<dbReference type="PANTHER" id="PTHR24221">
    <property type="entry name" value="ATP-BINDING CASSETTE SUB-FAMILY B"/>
    <property type="match status" value="1"/>
</dbReference>
<evidence type="ECO:0000256" key="3">
    <source>
        <dbReference type="ARBA" id="ARBA00022741"/>
    </source>
</evidence>
<feature type="domain" description="ABC transporter" evidence="9">
    <location>
        <begin position="359"/>
        <end position="599"/>
    </location>
</feature>
<sequence>MRGGRPLIDPFAPGDGPPPRRLGAFLRWAVSGGWPVVGLSLVTGALNGLSEVVGAFLVGWVIDDALGHGGSSYLIDRWPVLLAIAGFFLILRPATQGLNGAMTSLVLGPNLTPLVLSRLHRHTLGQAMAFFDDDFAGRLSQKQMQTARAVTDVALEFANVMSFALALLIGAIALVGNVNWRLGLAMTLWMVAYFFIVRWFLPRIRARAKARAGTRAAVSGQLVDTISNIATVKLFARSAEEDGAAIDAMERFRGAALSFGRMATAFRVAMTAFAGTLPVVMIGGVLWLWGQGLASTGDIAMAGLIATRLAQMTGWVSFTAMGVFSNIGEIEDGVRTLAPPHDITDADGAMMPRPVSGDIRFEEVTFTYDREGGAGLDRFSLHVAPGEKLALVGPSGAGKTTAVSLMLRLYELGEGRIRLDGHDIRDLPQDGLRAAVSMVRQDTAMFNRSARDNILYGRPDASEADLIEASRRAHAHEFITQLEDGQGRTGYDAHLGERGVKLSGGQRQRIALARAILKDAPVLVLDEATSALDSEVEALIQDALVEVMAGRTVIAIAHRLSTIAQMDRIAVMDAGRIVELGTHEELLASGGLYADLWSRQSGGFLPAAAE</sequence>
<dbReference type="InterPro" id="IPR036640">
    <property type="entry name" value="ABC1_TM_sf"/>
</dbReference>
<dbReference type="Pfam" id="PF00664">
    <property type="entry name" value="ABC_membrane"/>
    <property type="match status" value="1"/>
</dbReference>
<evidence type="ECO:0000313" key="12">
    <source>
        <dbReference type="Proteomes" id="UP000436016"/>
    </source>
</evidence>
<feature type="domain" description="ABC transmembrane type-1" evidence="10">
    <location>
        <begin position="39"/>
        <end position="317"/>
    </location>
</feature>
<dbReference type="InterPro" id="IPR003593">
    <property type="entry name" value="AAA+_ATPase"/>
</dbReference>
<keyword evidence="12" id="KW-1185">Reference proteome</keyword>
<keyword evidence="5 8" id="KW-1133">Transmembrane helix</keyword>
<proteinExistence type="predicted"/>
<comment type="caution">
    <text evidence="11">The sequence shown here is derived from an EMBL/GenBank/DDBJ whole genome shotgun (WGS) entry which is preliminary data.</text>
</comment>
<dbReference type="Proteomes" id="UP000436016">
    <property type="component" value="Unassembled WGS sequence"/>
</dbReference>
<dbReference type="InterPro" id="IPR027417">
    <property type="entry name" value="P-loop_NTPase"/>
</dbReference>
<comment type="function">
    <text evidence="7">Part of an ABC transporter complex. Transmembrane domains (TMD) form a pore in the inner membrane and the ATP-binding domain (NBD) is responsible for energy generation.</text>
</comment>
<dbReference type="PROSITE" id="PS50929">
    <property type="entry name" value="ABC_TM1F"/>
    <property type="match status" value="1"/>
</dbReference>
<dbReference type="SUPFAM" id="SSF52540">
    <property type="entry name" value="P-loop containing nucleoside triphosphate hydrolases"/>
    <property type="match status" value="1"/>
</dbReference>
<dbReference type="InterPro" id="IPR011527">
    <property type="entry name" value="ABC1_TM_dom"/>
</dbReference>
<evidence type="ECO:0000313" key="11">
    <source>
        <dbReference type="EMBL" id="MXU64937.1"/>
    </source>
</evidence>
<accession>A0A6B0TKE3</accession>